<keyword evidence="2" id="KW-1003">Cell membrane</keyword>
<comment type="caution">
    <text evidence="4">The sequence shown here is derived from an EMBL/GenBank/DDBJ whole genome shotgun (WGS) entry which is preliminary data.</text>
</comment>
<keyword evidence="3" id="KW-0472">Membrane</keyword>
<dbReference type="SUPFAM" id="SSF75011">
    <property type="entry name" value="3-carboxy-cis,cis-mucoante lactonizing enzyme"/>
    <property type="match status" value="1"/>
</dbReference>
<dbReference type="GO" id="GO:0005886">
    <property type="term" value="C:plasma membrane"/>
    <property type="evidence" value="ECO:0007669"/>
    <property type="project" value="UniProtKB-SubCell"/>
</dbReference>
<dbReference type="AlphaFoldDB" id="A0AAW9RYY2"/>
<comment type="subcellular location">
    <subcellularLocation>
        <location evidence="1">Cell membrane</location>
    </subcellularLocation>
</comment>
<evidence type="ECO:0000256" key="1">
    <source>
        <dbReference type="ARBA" id="ARBA00004236"/>
    </source>
</evidence>
<dbReference type="Pfam" id="PF06977">
    <property type="entry name" value="SdiA-regulated"/>
    <property type="match status" value="1"/>
</dbReference>
<reference evidence="4 5" key="1">
    <citation type="submission" date="2024-04" db="EMBL/GenBank/DDBJ databases">
        <title>Novel genus in family Flammeovirgaceae.</title>
        <authorList>
            <person name="Nguyen T.H."/>
            <person name="Vuong T.Q."/>
            <person name="Le H."/>
            <person name="Kim S.-G."/>
        </authorList>
    </citation>
    <scope>NUCLEOTIDE SEQUENCE [LARGE SCALE GENOMIC DNA]</scope>
    <source>
        <strain evidence="4 5">JCM 23209</strain>
    </source>
</reference>
<name>A0AAW9RYY2_9BACT</name>
<protein>
    <submittedName>
        <fullName evidence="4">SdiA-regulated domain-containing protein</fullName>
    </submittedName>
</protein>
<evidence type="ECO:0000256" key="2">
    <source>
        <dbReference type="ARBA" id="ARBA00022475"/>
    </source>
</evidence>
<dbReference type="RefSeq" id="WP_346819555.1">
    <property type="nucleotide sequence ID" value="NZ_JBDKWZ010000001.1"/>
</dbReference>
<evidence type="ECO:0000313" key="5">
    <source>
        <dbReference type="Proteomes" id="UP001403385"/>
    </source>
</evidence>
<evidence type="ECO:0000256" key="3">
    <source>
        <dbReference type="ARBA" id="ARBA00023136"/>
    </source>
</evidence>
<accession>A0AAW9RYY2</accession>
<proteinExistence type="predicted"/>
<keyword evidence="5" id="KW-1185">Reference proteome</keyword>
<dbReference type="InterPro" id="IPR009722">
    <property type="entry name" value="YjiK/CarP"/>
</dbReference>
<dbReference type="EMBL" id="JBDKWZ010000001">
    <property type="protein sequence ID" value="MEN7546773.1"/>
    <property type="molecule type" value="Genomic_DNA"/>
</dbReference>
<dbReference type="Proteomes" id="UP001403385">
    <property type="component" value="Unassembled WGS sequence"/>
</dbReference>
<sequence>MRSTTPLWQIWSGLICLICLWQCSSPKNSSKNTEGNAVHPNFPYTLDTPDDEYVLPDILNEISGITYIREGLLACVQDELGIVYIYDAKARKITHEYLFGKEGDYEGIAKVDTVLYIARSDGKLFRLRGFKSKKLKVAEFNTALSKKNDIEGLCYDANNHRLLLACKGKPHLKKKKYKHSRAIYAFDLHTHQLEKEPFAIIDIEEIQKMTGNKKDKFAPSGIVLHPQTQEIYLLSHQGKKIVILSPDGKQIKGIIPIHPEKIRQPEGICFSPNLTLYLSTEASFSQPEIQRFENKLRPNSKEK</sequence>
<evidence type="ECO:0000313" key="4">
    <source>
        <dbReference type="EMBL" id="MEN7546773.1"/>
    </source>
</evidence>
<organism evidence="4 5">
    <name type="scientific">Rapidithrix thailandica</name>
    <dbReference type="NCBI Taxonomy" id="413964"/>
    <lineage>
        <taxon>Bacteria</taxon>
        <taxon>Pseudomonadati</taxon>
        <taxon>Bacteroidota</taxon>
        <taxon>Cytophagia</taxon>
        <taxon>Cytophagales</taxon>
        <taxon>Flammeovirgaceae</taxon>
        <taxon>Rapidithrix</taxon>
    </lineage>
</organism>
<gene>
    <name evidence="4" type="ORF">AAG747_02560</name>
</gene>